<feature type="region of interest" description="Disordered" evidence="7">
    <location>
        <begin position="419"/>
        <end position="618"/>
    </location>
</feature>
<evidence type="ECO:0000256" key="7">
    <source>
        <dbReference type="SAM" id="MobiDB-lite"/>
    </source>
</evidence>
<feature type="region of interest" description="Disordered" evidence="7">
    <location>
        <begin position="94"/>
        <end position="132"/>
    </location>
</feature>
<dbReference type="EMBL" id="CP076663">
    <property type="protein sequence ID" value="QWU88654.1"/>
    <property type="molecule type" value="Genomic_DNA"/>
</dbReference>
<protein>
    <submittedName>
        <fullName evidence="9">Uncharacterized protein</fullName>
    </submittedName>
</protein>
<comment type="similarity">
    <text evidence="6">Belongs to the EDC family.</text>
</comment>
<evidence type="ECO:0000313" key="10">
    <source>
        <dbReference type="Proteomes" id="UP000825434"/>
    </source>
</evidence>
<reference evidence="9 10" key="1">
    <citation type="submission" date="2021-06" db="EMBL/GenBank/DDBJ databases">
        <title>Candida outbreak in Lebanon.</title>
        <authorList>
            <person name="Finianos M."/>
        </authorList>
    </citation>
    <scope>NUCLEOTIDE SEQUENCE [LARGE SCALE GENOMIC DNA]</scope>
    <source>
        <strain evidence="9">CA3LBN</strain>
    </source>
</reference>
<feature type="transmembrane region" description="Helical" evidence="8">
    <location>
        <begin position="382"/>
        <end position="405"/>
    </location>
</feature>
<sequence length="695" mass="75911">MNGSLAFSSGCLLFTALYRLLPEAMENLIPTDDSSDVSQKEINTVLITSFVAGIAACYIFNQILHLITAESVVHCSHDGEDKIETLPYSELVSRRDSHDHGHSHGHTDLEEQHDTHSHSHGHHEVSQADVSELGPATAEELESAPLLGHRKSQGLLHYFAQTEQDDQLLGECKGYTSAELCLHDHGKTKPHFCEIPTIRKNEGEESSASASGQSEEDHHHDQHVHHHNHHHDHEHEHNHNHSLSFARSASEVHSQHGRSEHHHHHVNSPLSRLMLIGVQTILAITLHKFPEGFITYITSETDPELGVSIFLSLLIHNFTEGFSMCLPLYYSFASGKARWAKVKAVSISAILGGLSQPLGALGGFIFLRANHAGNSEIDIDKLNFIFGITMAITSGFLSVIALSMYGSANMMAHETPLDLPKGHAVPKSSKGKNAGSRKLPNGAKPDFGPGGEKSEKTGQQNKQKKAPSLPNGEKPNFHNDKSEKQNKNAKKKDKKEQAKPVESDKKAKAKKSQKEEGYAGSSFHSSPEALALPKPSFKTSPKSRATDATPVQNAPPMSNGQQSGPCAQYGQPIQGPVRQSPMQQMPQRPMAMNGQFIYQGMPPQGPPQFPVVSHPQAAPSGPYQPGFNYTVNPQGFINYQYPPGAVPPQHLGVSPFNYQPQYQPQPQMAPGNNPNGGQPQAGHKITFNELMGSSK</sequence>
<feature type="compositionally biased region" description="Low complexity" evidence="7">
    <location>
        <begin position="658"/>
        <end position="682"/>
    </location>
</feature>
<proteinExistence type="inferred from homology"/>
<dbReference type="Proteomes" id="UP000825434">
    <property type="component" value="Chromosome 3"/>
</dbReference>
<keyword evidence="10" id="KW-1185">Reference proteome</keyword>
<feature type="region of interest" description="Disordered" evidence="7">
    <location>
        <begin position="201"/>
        <end position="242"/>
    </location>
</feature>
<evidence type="ECO:0000256" key="8">
    <source>
        <dbReference type="SAM" id="Phobius"/>
    </source>
</evidence>
<name>A0ABX8I5U3_9ASCO</name>
<feature type="region of interest" description="Disordered" evidence="7">
    <location>
        <begin position="648"/>
        <end position="695"/>
    </location>
</feature>
<evidence type="ECO:0000256" key="3">
    <source>
        <dbReference type="ARBA" id="ARBA00022989"/>
    </source>
</evidence>
<dbReference type="Pfam" id="PF02535">
    <property type="entry name" value="Zip"/>
    <property type="match status" value="2"/>
</dbReference>
<keyword evidence="4 8" id="KW-0472">Membrane</keyword>
<dbReference type="PANTHER" id="PTHR11040:SF210">
    <property type="entry name" value="ZINC-REGULATED TRANSPORTER 3"/>
    <property type="match status" value="1"/>
</dbReference>
<dbReference type="InterPro" id="IPR003689">
    <property type="entry name" value="ZIP"/>
</dbReference>
<feature type="compositionally biased region" description="Basic and acidic residues" evidence="7">
    <location>
        <begin position="475"/>
        <end position="486"/>
    </location>
</feature>
<evidence type="ECO:0000256" key="4">
    <source>
        <dbReference type="ARBA" id="ARBA00023136"/>
    </source>
</evidence>
<feature type="transmembrane region" description="Helical" evidence="8">
    <location>
        <begin position="344"/>
        <end position="367"/>
    </location>
</feature>
<accession>A0ABX8I5U3</accession>
<feature type="compositionally biased region" description="Polar residues" evidence="7">
    <location>
        <begin position="549"/>
        <end position="565"/>
    </location>
</feature>
<evidence type="ECO:0000256" key="1">
    <source>
        <dbReference type="ARBA" id="ARBA00004141"/>
    </source>
</evidence>
<feature type="compositionally biased region" description="Low complexity" evidence="7">
    <location>
        <begin position="576"/>
        <end position="592"/>
    </location>
</feature>
<dbReference type="Pfam" id="PF15365">
    <property type="entry name" value="PNRC"/>
    <property type="match status" value="1"/>
</dbReference>
<evidence type="ECO:0000256" key="5">
    <source>
        <dbReference type="ARBA" id="ARBA00023161"/>
    </source>
</evidence>
<feature type="compositionally biased region" description="Basic and acidic residues" evidence="7">
    <location>
        <begin position="494"/>
        <end position="517"/>
    </location>
</feature>
<organism evidence="9 10">
    <name type="scientific">Candidozyma haemuli</name>
    <dbReference type="NCBI Taxonomy" id="45357"/>
    <lineage>
        <taxon>Eukaryota</taxon>
        <taxon>Fungi</taxon>
        <taxon>Dikarya</taxon>
        <taxon>Ascomycota</taxon>
        <taxon>Saccharomycotina</taxon>
        <taxon>Pichiomycetes</taxon>
        <taxon>Metschnikowiaceae</taxon>
        <taxon>Candidozyma</taxon>
    </lineage>
</organism>
<dbReference type="PANTHER" id="PTHR11040">
    <property type="entry name" value="ZINC/IRON TRANSPORTER"/>
    <property type="match status" value="1"/>
</dbReference>
<feature type="compositionally biased region" description="Basic and acidic residues" evidence="7">
    <location>
        <begin position="94"/>
        <end position="126"/>
    </location>
</feature>
<dbReference type="InterPro" id="IPR028322">
    <property type="entry name" value="PNRC-like_rgn"/>
</dbReference>
<keyword evidence="3 8" id="KW-1133">Transmembrane helix</keyword>
<keyword evidence="5" id="KW-0866">Nonsense-mediated mRNA decay</keyword>
<feature type="compositionally biased region" description="Basic residues" evidence="7">
    <location>
        <begin position="221"/>
        <end position="230"/>
    </location>
</feature>
<feature type="transmembrane region" description="Helical" evidence="8">
    <location>
        <begin position="43"/>
        <end position="61"/>
    </location>
</feature>
<evidence type="ECO:0000313" key="9">
    <source>
        <dbReference type="EMBL" id="QWU88654.1"/>
    </source>
</evidence>
<keyword evidence="2 8" id="KW-0812">Transmembrane</keyword>
<evidence type="ECO:0000256" key="6">
    <source>
        <dbReference type="ARBA" id="ARBA00061292"/>
    </source>
</evidence>
<evidence type="ECO:0000256" key="2">
    <source>
        <dbReference type="ARBA" id="ARBA00022692"/>
    </source>
</evidence>
<comment type="subcellular location">
    <subcellularLocation>
        <location evidence="1">Membrane</location>
        <topology evidence="1">Multi-pass membrane protein</topology>
    </subcellularLocation>
</comment>
<gene>
    <name evidence="9" type="ORF">CA3LBN_002962</name>
</gene>